<name>A0A1E1M8G6_RHYSE</name>
<feature type="region of interest" description="Disordered" evidence="1">
    <location>
        <begin position="341"/>
        <end position="395"/>
    </location>
</feature>
<feature type="compositionally biased region" description="Polar residues" evidence="1">
    <location>
        <begin position="357"/>
        <end position="366"/>
    </location>
</feature>
<organism evidence="2 3">
    <name type="scientific">Rhynchosporium secalis</name>
    <name type="common">Barley scald fungus</name>
    <dbReference type="NCBI Taxonomy" id="38038"/>
    <lineage>
        <taxon>Eukaryota</taxon>
        <taxon>Fungi</taxon>
        <taxon>Dikarya</taxon>
        <taxon>Ascomycota</taxon>
        <taxon>Pezizomycotina</taxon>
        <taxon>Leotiomycetes</taxon>
        <taxon>Helotiales</taxon>
        <taxon>Ploettnerulaceae</taxon>
        <taxon>Rhynchosporium</taxon>
    </lineage>
</organism>
<proteinExistence type="predicted"/>
<feature type="region of interest" description="Disordered" evidence="1">
    <location>
        <begin position="193"/>
        <end position="259"/>
    </location>
</feature>
<sequence length="453" mass="49297">MLGGTSRVRGQAPVTVPQYPSTSPESFSWRPALRKIKSGLFSKSATPENSDTGKPKGPCTATGRSLLEIHQQCLNERNARRQDGAPQSPTSPGPYDGQNFTTLRDRRSVLMGPTSPKDLTTFSRIKRLSIKSSSGKTPPQSPREPIFVMRDIGKQEVEIISAGAPQSVTSPRTLASGFRESLSSEEKILSSISSQEPVLTKSPTTSVASQPQPAAADSAKLNLPFDLDFNGLAQPPSPTKSDRTSSESPSKRPSDAEIDDYQRFISTSRQAAGRSYNSHVIMNSTDFTPQTSAMMQEIFTNNQTVGRDRGSVYSRRSTASRPASRPGSIFDRVTDYVKPQGHARMRSQGTGRDRSESMGSARTGLTSVDDVSVSEKPSALDLRSTFEEEEAEKPRRFRRPFSLDLSKSGYEACDAVAIQTAPADGLRRRSKGMPLSPGMKKFQKAVKEGRVGI</sequence>
<protein>
    <submittedName>
        <fullName evidence="2">Uncharacterized protein</fullName>
    </submittedName>
</protein>
<feature type="compositionally biased region" description="Low complexity" evidence="1">
    <location>
        <begin position="314"/>
        <end position="326"/>
    </location>
</feature>
<dbReference type="Proteomes" id="UP000177625">
    <property type="component" value="Unassembled WGS sequence"/>
</dbReference>
<feature type="compositionally biased region" description="Polar residues" evidence="1">
    <location>
        <begin position="195"/>
        <end position="207"/>
    </location>
</feature>
<feature type="region of interest" description="Disordered" evidence="1">
    <location>
        <begin position="308"/>
        <end position="329"/>
    </location>
</feature>
<feature type="region of interest" description="Disordered" evidence="1">
    <location>
        <begin position="1"/>
        <end position="121"/>
    </location>
</feature>
<evidence type="ECO:0000313" key="2">
    <source>
        <dbReference type="EMBL" id="CZT45387.1"/>
    </source>
</evidence>
<evidence type="ECO:0000256" key="1">
    <source>
        <dbReference type="SAM" id="MobiDB-lite"/>
    </source>
</evidence>
<feature type="compositionally biased region" description="Basic and acidic residues" evidence="1">
    <location>
        <begin position="240"/>
        <end position="255"/>
    </location>
</feature>
<accession>A0A1E1M8G6</accession>
<feature type="compositionally biased region" description="Polar residues" evidence="1">
    <location>
        <begin position="41"/>
        <end position="52"/>
    </location>
</feature>
<evidence type="ECO:0000313" key="3">
    <source>
        <dbReference type="Proteomes" id="UP000177625"/>
    </source>
</evidence>
<feature type="region of interest" description="Disordered" evidence="1">
    <location>
        <begin position="423"/>
        <end position="453"/>
    </location>
</feature>
<keyword evidence="3" id="KW-1185">Reference proteome</keyword>
<reference evidence="3" key="1">
    <citation type="submission" date="2016-03" db="EMBL/GenBank/DDBJ databases">
        <authorList>
            <person name="Guldener U."/>
        </authorList>
    </citation>
    <scope>NUCLEOTIDE SEQUENCE [LARGE SCALE GENOMIC DNA]</scope>
</reference>
<feature type="compositionally biased region" description="Low complexity" evidence="1">
    <location>
        <begin position="208"/>
        <end position="219"/>
    </location>
</feature>
<gene>
    <name evidence="2" type="ORF">RSE6_05693</name>
</gene>
<dbReference type="AlphaFoldDB" id="A0A1E1M8G6"/>
<dbReference type="EMBL" id="FJVC01000212">
    <property type="protein sequence ID" value="CZT45387.1"/>
    <property type="molecule type" value="Genomic_DNA"/>
</dbReference>